<dbReference type="FunFam" id="2.30.30.140:FF:000017">
    <property type="entry name" value="hepatoma-derived growth factor isoform X1"/>
    <property type="match status" value="1"/>
</dbReference>
<feature type="compositionally biased region" description="Polar residues" evidence="5">
    <location>
        <begin position="157"/>
        <end position="167"/>
    </location>
</feature>
<dbReference type="CDD" id="cd20151">
    <property type="entry name" value="PWWP_PSIP"/>
    <property type="match status" value="1"/>
</dbReference>
<organism evidence="7 8">
    <name type="scientific">Lates calcarifer</name>
    <name type="common">Barramundi</name>
    <name type="synonym">Holocentrus calcarifer</name>
    <dbReference type="NCBI Taxonomy" id="8187"/>
    <lineage>
        <taxon>Eukaryota</taxon>
        <taxon>Metazoa</taxon>
        <taxon>Chordata</taxon>
        <taxon>Craniata</taxon>
        <taxon>Vertebrata</taxon>
        <taxon>Euteleostomi</taxon>
        <taxon>Actinopterygii</taxon>
        <taxon>Neopterygii</taxon>
        <taxon>Teleostei</taxon>
        <taxon>Neoteleostei</taxon>
        <taxon>Acanthomorphata</taxon>
        <taxon>Carangaria</taxon>
        <taxon>Carangaria incertae sedis</taxon>
        <taxon>Centropomidae</taxon>
        <taxon>Lates</taxon>
    </lineage>
</organism>
<evidence type="ECO:0000313" key="9">
    <source>
        <dbReference type="RefSeq" id="XP_018539680.1"/>
    </source>
</evidence>
<dbReference type="RefSeq" id="XP_018539680.1">
    <property type="nucleotide sequence ID" value="XM_018684164.2"/>
</dbReference>
<sequence>MARDWKPGDLIFAKMKGYPHWPARIDEVPDGAVKPSNIKFPIFFFGTHETAFLGPKDIFPYQPNKEKYAKPNKRKGFNEGLWEIENNPKVELTAPKPVPPESFPEKDSDSGPEGEEDVDDKGIKSKVPGSEAEQENENEEEKEEEEEEEEEEEGSLISEQGPQNQDGAAQKESTDVPKPKRGRKKKSEAEQETEKDDAPASPVSPSGGEAPKRRGRKPKSEKLLLLQQQEQQGSGSEMDTAESERKRKRAPEDKSKSVEEEKRKKKEDSKGKDAEVKEPEAKKKKQSKDDSSSGSDDEEKNKGRKKQQSSDVDKDARRRKADELREPNKDDGKKTEERTGVKKKEMSTDLKLQRLHSEIKISLKIDNPDVKKCLEALDEIGALQVTTQHLQKHSELIATLKKIRRFKASQDIMDKATMLYNKFKSMFLVGEGDSVLSQVLNKSLAEQRQHEEAKRGALKRVEQTKENNSDKMTNGDTSPEEKKQEAEKLLEDTSAGENHSAPKPQEEST</sequence>
<dbReference type="GO" id="GO:0005634">
    <property type="term" value="C:nucleus"/>
    <property type="evidence" value="ECO:0007669"/>
    <property type="project" value="UniProtKB-SubCell"/>
</dbReference>
<reference evidence="7" key="3">
    <citation type="submission" date="2025-05" db="UniProtKB">
        <authorList>
            <consortium name="Ensembl"/>
        </authorList>
    </citation>
    <scope>IDENTIFICATION</scope>
</reference>
<dbReference type="RefSeq" id="XP_018539681.1">
    <property type="nucleotide sequence ID" value="XM_018684165.2"/>
</dbReference>
<dbReference type="OrthoDB" id="62853at2759"/>
<dbReference type="Pfam" id="PF11467">
    <property type="entry name" value="LEDGF"/>
    <property type="match status" value="1"/>
</dbReference>
<dbReference type="Proteomes" id="UP000314980">
    <property type="component" value="Unassembled WGS sequence"/>
</dbReference>
<dbReference type="InterPro" id="IPR021567">
    <property type="entry name" value="LEDGF_IBD"/>
</dbReference>
<evidence type="ECO:0000256" key="1">
    <source>
        <dbReference type="ARBA" id="ARBA00004123"/>
    </source>
</evidence>
<reference evidence="8" key="1">
    <citation type="submission" date="2015-09" db="EMBL/GenBank/DDBJ databases">
        <authorList>
            <person name="Sai Rama Sridatta P."/>
        </authorList>
    </citation>
    <scope>NUCLEOTIDE SEQUENCE [LARGE SCALE GENOMIC DNA]</scope>
</reference>
<comment type="subcellular location">
    <subcellularLocation>
        <location evidence="1">Nucleus</location>
    </subcellularLocation>
</comment>
<evidence type="ECO:0000313" key="10">
    <source>
        <dbReference type="RefSeq" id="XP_018539681.1"/>
    </source>
</evidence>
<dbReference type="Ensembl" id="ENSLCAT00010011228.1">
    <property type="protein sequence ID" value="ENSLCAP00010010992.1"/>
    <property type="gene ID" value="ENSLCAG00010005218.1"/>
</dbReference>
<name>A0A4W6CBM4_LATCA</name>
<dbReference type="InterPro" id="IPR035441">
    <property type="entry name" value="TFIIS/LEDGF_dom_sf"/>
</dbReference>
<keyword evidence="4" id="KW-0539">Nucleus</keyword>
<keyword evidence="3" id="KW-0175">Coiled coil</keyword>
<feature type="region of interest" description="Disordered" evidence="5">
    <location>
        <begin position="446"/>
        <end position="509"/>
    </location>
</feature>
<dbReference type="PROSITE" id="PS50812">
    <property type="entry name" value="PWWP"/>
    <property type="match status" value="1"/>
</dbReference>
<evidence type="ECO:0000256" key="5">
    <source>
        <dbReference type="SAM" id="MobiDB-lite"/>
    </source>
</evidence>
<dbReference type="Gene3D" id="2.30.30.140">
    <property type="match status" value="1"/>
</dbReference>
<dbReference type="STRING" id="8187.ENSLCAP00010010992"/>
<dbReference type="KEGG" id="lcf:108888256"/>
<dbReference type="InterPro" id="IPR000313">
    <property type="entry name" value="PWWP_dom"/>
</dbReference>
<feature type="compositionally biased region" description="Acidic residues" evidence="5">
    <location>
        <begin position="132"/>
        <end position="154"/>
    </location>
</feature>
<evidence type="ECO:0000313" key="7">
    <source>
        <dbReference type="Ensembl" id="ENSLCAP00010010992.1"/>
    </source>
</evidence>
<dbReference type="GO" id="GO:0003677">
    <property type="term" value="F:DNA binding"/>
    <property type="evidence" value="ECO:0007669"/>
    <property type="project" value="UniProtKB-KW"/>
</dbReference>
<dbReference type="Pfam" id="PF00855">
    <property type="entry name" value="PWWP"/>
    <property type="match status" value="1"/>
</dbReference>
<dbReference type="InterPro" id="IPR036218">
    <property type="entry name" value="HIVI-bd_sf"/>
</dbReference>
<feature type="compositionally biased region" description="Basic and acidic residues" evidence="5">
    <location>
        <begin position="242"/>
        <end position="291"/>
    </location>
</feature>
<dbReference type="Gene3D" id="1.20.930.10">
    <property type="entry name" value="Conserved domain common to transcription factors TFIIS, elongin A, CRSP70"/>
    <property type="match status" value="1"/>
</dbReference>
<dbReference type="SMART" id="SM00293">
    <property type="entry name" value="PWWP"/>
    <property type="match status" value="1"/>
</dbReference>
<dbReference type="CTD" id="553760"/>
<dbReference type="GeneTree" id="ENSGT00940000154706"/>
<dbReference type="Proteomes" id="UP000694890">
    <property type="component" value="Linkage group LG5"/>
</dbReference>
<evidence type="ECO:0000256" key="3">
    <source>
        <dbReference type="ARBA" id="ARBA00023054"/>
    </source>
</evidence>
<evidence type="ECO:0000313" key="8">
    <source>
        <dbReference type="Proteomes" id="UP000314980"/>
    </source>
</evidence>
<proteinExistence type="inferred from homology"/>
<dbReference type="InParanoid" id="A0A4W6CBM4"/>
<dbReference type="SUPFAM" id="SSF140576">
    <property type="entry name" value="HIV integrase-binding domain"/>
    <property type="match status" value="1"/>
</dbReference>
<accession>A0A4W6CBM4</accession>
<gene>
    <name evidence="7" type="primary">PSIP1</name>
    <name evidence="9 10" type="synonym">psip1a</name>
</gene>
<dbReference type="AlphaFoldDB" id="A0A4W6CBM4"/>
<feature type="compositionally biased region" description="Basic and acidic residues" evidence="5">
    <location>
        <begin position="446"/>
        <end position="469"/>
    </location>
</feature>
<comment type="similarity">
    <text evidence="2">Belongs to the HDGF family.</text>
</comment>
<feature type="compositionally biased region" description="Low complexity" evidence="5">
    <location>
        <begin position="223"/>
        <end position="237"/>
    </location>
</feature>
<dbReference type="PANTHER" id="PTHR12550">
    <property type="entry name" value="HEPATOMA-DERIVED GROWTH FACTOR-RELATED"/>
    <property type="match status" value="1"/>
</dbReference>
<dbReference type="PANTHER" id="PTHR12550:SF70">
    <property type="entry name" value="JIL-1 ANCHORING AND STABILIZING PROTEIN, ISOFORM A"/>
    <property type="match status" value="1"/>
</dbReference>
<feature type="domain" description="PWWP" evidence="6">
    <location>
        <begin position="7"/>
        <end position="64"/>
    </location>
</feature>
<keyword evidence="8" id="KW-1185">Reference proteome</keyword>
<dbReference type="SUPFAM" id="SSF63748">
    <property type="entry name" value="Tudor/PWWP/MBT"/>
    <property type="match status" value="1"/>
</dbReference>
<reference evidence="9 10" key="2">
    <citation type="submission" date="2025-04" db="UniProtKB">
        <authorList>
            <consortium name="RefSeq"/>
        </authorList>
    </citation>
    <scope>IDENTIFICATION</scope>
    <source>
        <tissue evidence="9 10">Brain</tissue>
    </source>
</reference>
<evidence type="ECO:0000256" key="2">
    <source>
        <dbReference type="ARBA" id="ARBA00005309"/>
    </source>
</evidence>
<feature type="region of interest" description="Disordered" evidence="5">
    <location>
        <begin position="79"/>
        <end position="347"/>
    </location>
</feature>
<protein>
    <submittedName>
        <fullName evidence="9 10">PC4 and SFRS1 interacting protein 1a isoform X1</fullName>
    </submittedName>
    <submittedName>
        <fullName evidence="7">PC4 and SRSF1 interacting protein 1</fullName>
    </submittedName>
</protein>
<evidence type="ECO:0000259" key="6">
    <source>
        <dbReference type="PROSITE" id="PS50812"/>
    </source>
</evidence>
<evidence type="ECO:0000256" key="4">
    <source>
        <dbReference type="ARBA" id="ARBA00023242"/>
    </source>
</evidence>
<feature type="compositionally biased region" description="Acidic residues" evidence="5">
    <location>
        <begin position="110"/>
        <end position="119"/>
    </location>
</feature>
<feature type="compositionally biased region" description="Basic and acidic residues" evidence="5">
    <location>
        <begin position="311"/>
        <end position="347"/>
    </location>
</feature>
<dbReference type="GeneID" id="108888256"/>
<feature type="compositionally biased region" description="Basic and acidic residues" evidence="5">
    <location>
        <begin position="479"/>
        <end position="491"/>
    </location>
</feature>